<protein>
    <recommendedName>
        <fullName evidence="10">trypsin</fullName>
        <ecNumber evidence="10">3.4.21.4</ecNumber>
    </recommendedName>
</protein>
<dbReference type="InterPro" id="IPR043504">
    <property type="entry name" value="Peptidase_S1_PA_chymotrypsin"/>
</dbReference>
<dbReference type="InterPro" id="IPR050430">
    <property type="entry name" value="Peptidase_S1"/>
</dbReference>
<dbReference type="PROSITE" id="PS50240">
    <property type="entry name" value="TRYPSIN_DOM"/>
    <property type="match status" value="1"/>
</dbReference>
<dbReference type="GO" id="GO:0006508">
    <property type="term" value="P:proteolysis"/>
    <property type="evidence" value="ECO:0007669"/>
    <property type="project" value="UniProtKB-KW"/>
</dbReference>
<comment type="similarity">
    <text evidence="1">Belongs to the peptidase S1 family.</text>
</comment>
<keyword evidence="4" id="KW-0222">Digestion</keyword>
<evidence type="ECO:0000256" key="9">
    <source>
        <dbReference type="ARBA" id="ARBA00036320"/>
    </source>
</evidence>
<keyword evidence="6 11" id="KW-0720">Serine protease</keyword>
<evidence type="ECO:0000256" key="7">
    <source>
        <dbReference type="ARBA" id="ARBA00023145"/>
    </source>
</evidence>
<sequence>MLSLVFCLALISCVVTAPTIKSLEEIRIVGGEDIEIKDAPYQVSLLSRGTHACGGAIVARDIIVTAAHCVKGARPSQYQVRVGSSYSGKGGKLYPVGDLIWHPAFDFYKMDSDIALLWLSEPLKFSEEVAPIAMADEGEEITDGEETVVTGWGHITESGGLRSMLQMVAVPKVNEKLCIDAYKPAYKITNKMLCAGVPEGGKDACQGDSGGPLVHNNKLAGVVSWGLGCARPDYPGVYAKVSALRRWVDSNISFLRIRHLLRVPV</sequence>
<name>A0A8S0Z0G4_ARCPL</name>
<dbReference type="CDD" id="cd00190">
    <property type="entry name" value="Tryp_SPc"/>
    <property type="match status" value="1"/>
</dbReference>
<accession>A0A8S0Z0G4</accession>
<feature type="chain" id="PRO_5036434219" description="trypsin" evidence="12">
    <location>
        <begin position="17"/>
        <end position="265"/>
    </location>
</feature>
<feature type="signal peptide" evidence="12">
    <location>
        <begin position="1"/>
        <end position="16"/>
    </location>
</feature>
<evidence type="ECO:0000256" key="11">
    <source>
        <dbReference type="RuleBase" id="RU363034"/>
    </source>
</evidence>
<evidence type="ECO:0000313" key="17">
    <source>
        <dbReference type="Proteomes" id="UP000494256"/>
    </source>
</evidence>
<dbReference type="PROSITE" id="PS00135">
    <property type="entry name" value="TRYPSIN_SER"/>
    <property type="match status" value="1"/>
</dbReference>
<evidence type="ECO:0000256" key="12">
    <source>
        <dbReference type="SAM" id="SignalP"/>
    </source>
</evidence>
<proteinExistence type="inferred from homology"/>
<dbReference type="FunFam" id="2.40.10.10:FF:000077">
    <property type="entry name" value="Predicted protein"/>
    <property type="match status" value="1"/>
</dbReference>
<dbReference type="AlphaFoldDB" id="A0A8S0Z0G4"/>
<evidence type="ECO:0000259" key="13">
    <source>
        <dbReference type="PROSITE" id="PS50240"/>
    </source>
</evidence>
<dbReference type="GO" id="GO:0007586">
    <property type="term" value="P:digestion"/>
    <property type="evidence" value="ECO:0007669"/>
    <property type="project" value="UniProtKB-KW"/>
</dbReference>
<keyword evidence="16" id="KW-1185">Reference proteome</keyword>
<reference evidence="16 17" key="1">
    <citation type="submission" date="2020-04" db="EMBL/GenBank/DDBJ databases">
        <authorList>
            <person name="Wallbank WR R."/>
            <person name="Pardo Diaz C."/>
            <person name="Kozak K."/>
            <person name="Martin S."/>
            <person name="Jiggins C."/>
            <person name="Moest M."/>
            <person name="Warren A I."/>
            <person name="Byers J.R.P. K."/>
            <person name="Montejo-Kovacevich G."/>
            <person name="Yen C E."/>
        </authorList>
    </citation>
    <scope>NUCLEOTIDE SEQUENCE [LARGE SCALE GENOMIC DNA]</scope>
</reference>
<dbReference type="SMART" id="SM00020">
    <property type="entry name" value="Tryp_SPc"/>
    <property type="match status" value="1"/>
</dbReference>
<dbReference type="PANTHER" id="PTHR24276:SF97">
    <property type="entry name" value="GH13245P2-RELATED"/>
    <property type="match status" value="1"/>
</dbReference>
<dbReference type="SUPFAM" id="SSF50494">
    <property type="entry name" value="Trypsin-like serine proteases"/>
    <property type="match status" value="1"/>
</dbReference>
<evidence type="ECO:0000313" key="16">
    <source>
        <dbReference type="Proteomes" id="UP000494106"/>
    </source>
</evidence>
<dbReference type="EMBL" id="CADEBD010000226">
    <property type="protein sequence ID" value="CAB3225851.1"/>
    <property type="molecule type" value="Genomic_DNA"/>
</dbReference>
<dbReference type="Proteomes" id="UP000494106">
    <property type="component" value="Unassembled WGS sequence"/>
</dbReference>
<dbReference type="InterPro" id="IPR018114">
    <property type="entry name" value="TRYPSIN_HIS"/>
</dbReference>
<comment type="caution">
    <text evidence="14">The sequence shown here is derived from an EMBL/GenBank/DDBJ whole genome shotgun (WGS) entry which is preliminary data.</text>
</comment>
<keyword evidence="5 11" id="KW-0378">Hydrolase</keyword>
<evidence type="ECO:0000256" key="10">
    <source>
        <dbReference type="ARBA" id="ARBA00038868"/>
    </source>
</evidence>
<evidence type="ECO:0000256" key="6">
    <source>
        <dbReference type="ARBA" id="ARBA00022825"/>
    </source>
</evidence>
<dbReference type="GO" id="GO:0004252">
    <property type="term" value="F:serine-type endopeptidase activity"/>
    <property type="evidence" value="ECO:0007669"/>
    <property type="project" value="UniProtKB-EC"/>
</dbReference>
<gene>
    <name evidence="15" type="ORF">APLA_LOCUS10300</name>
    <name evidence="14" type="ORF">APLA_LOCUS2450</name>
</gene>
<dbReference type="InterPro" id="IPR001314">
    <property type="entry name" value="Peptidase_S1A"/>
</dbReference>
<dbReference type="InterPro" id="IPR033116">
    <property type="entry name" value="TRYPSIN_SER"/>
</dbReference>
<dbReference type="OrthoDB" id="10059102at2759"/>
<evidence type="ECO:0000313" key="15">
    <source>
        <dbReference type="EMBL" id="CAB3245097.1"/>
    </source>
</evidence>
<evidence type="ECO:0000256" key="4">
    <source>
        <dbReference type="ARBA" id="ARBA00022757"/>
    </source>
</evidence>
<evidence type="ECO:0000256" key="8">
    <source>
        <dbReference type="ARBA" id="ARBA00023157"/>
    </source>
</evidence>
<keyword evidence="8" id="KW-1015">Disulfide bond</keyword>
<dbReference type="InterPro" id="IPR009003">
    <property type="entry name" value="Peptidase_S1_PA"/>
</dbReference>
<evidence type="ECO:0000256" key="5">
    <source>
        <dbReference type="ARBA" id="ARBA00022801"/>
    </source>
</evidence>
<evidence type="ECO:0000256" key="1">
    <source>
        <dbReference type="ARBA" id="ARBA00007664"/>
    </source>
</evidence>
<dbReference type="Pfam" id="PF00089">
    <property type="entry name" value="Trypsin"/>
    <property type="match status" value="1"/>
</dbReference>
<dbReference type="PROSITE" id="PS00134">
    <property type="entry name" value="TRYPSIN_HIS"/>
    <property type="match status" value="1"/>
</dbReference>
<evidence type="ECO:0000313" key="14">
    <source>
        <dbReference type="EMBL" id="CAB3225851.1"/>
    </source>
</evidence>
<evidence type="ECO:0000256" key="3">
    <source>
        <dbReference type="ARBA" id="ARBA00022729"/>
    </source>
</evidence>
<evidence type="ECO:0000256" key="2">
    <source>
        <dbReference type="ARBA" id="ARBA00022670"/>
    </source>
</evidence>
<dbReference type="PRINTS" id="PR00722">
    <property type="entry name" value="CHYMOTRYPSIN"/>
</dbReference>
<keyword evidence="2 11" id="KW-0645">Protease</keyword>
<dbReference type="EMBL" id="CADEBC010000523">
    <property type="protein sequence ID" value="CAB3245097.1"/>
    <property type="molecule type" value="Genomic_DNA"/>
</dbReference>
<feature type="domain" description="Peptidase S1" evidence="13">
    <location>
        <begin position="28"/>
        <end position="253"/>
    </location>
</feature>
<dbReference type="Gene3D" id="2.40.10.10">
    <property type="entry name" value="Trypsin-like serine proteases"/>
    <property type="match status" value="1"/>
</dbReference>
<keyword evidence="7" id="KW-0865">Zymogen</keyword>
<dbReference type="Proteomes" id="UP000494256">
    <property type="component" value="Unassembled WGS sequence"/>
</dbReference>
<organism evidence="14 17">
    <name type="scientific">Arctia plantaginis</name>
    <name type="common">Wood tiger moth</name>
    <name type="synonym">Phalaena plantaginis</name>
    <dbReference type="NCBI Taxonomy" id="874455"/>
    <lineage>
        <taxon>Eukaryota</taxon>
        <taxon>Metazoa</taxon>
        <taxon>Ecdysozoa</taxon>
        <taxon>Arthropoda</taxon>
        <taxon>Hexapoda</taxon>
        <taxon>Insecta</taxon>
        <taxon>Pterygota</taxon>
        <taxon>Neoptera</taxon>
        <taxon>Endopterygota</taxon>
        <taxon>Lepidoptera</taxon>
        <taxon>Glossata</taxon>
        <taxon>Ditrysia</taxon>
        <taxon>Noctuoidea</taxon>
        <taxon>Erebidae</taxon>
        <taxon>Arctiinae</taxon>
        <taxon>Arctia</taxon>
    </lineage>
</organism>
<dbReference type="EC" id="3.4.21.4" evidence="10"/>
<comment type="catalytic activity">
    <reaction evidence="9">
        <text>Preferential cleavage: Arg-|-Xaa, Lys-|-Xaa.</text>
        <dbReference type="EC" id="3.4.21.4"/>
    </reaction>
</comment>
<keyword evidence="3 12" id="KW-0732">Signal</keyword>
<dbReference type="InterPro" id="IPR001254">
    <property type="entry name" value="Trypsin_dom"/>
</dbReference>
<dbReference type="PANTHER" id="PTHR24276">
    <property type="entry name" value="POLYSERASE-RELATED"/>
    <property type="match status" value="1"/>
</dbReference>